<organism evidence="1 2">
    <name type="scientific">Phlebia brevispora</name>
    <dbReference type="NCBI Taxonomy" id="194682"/>
    <lineage>
        <taxon>Eukaryota</taxon>
        <taxon>Fungi</taxon>
        <taxon>Dikarya</taxon>
        <taxon>Basidiomycota</taxon>
        <taxon>Agaricomycotina</taxon>
        <taxon>Agaricomycetes</taxon>
        <taxon>Polyporales</taxon>
        <taxon>Meruliaceae</taxon>
        <taxon>Phlebia</taxon>
    </lineage>
</organism>
<keyword evidence="2" id="KW-1185">Reference proteome</keyword>
<dbReference type="Proteomes" id="UP001148662">
    <property type="component" value="Unassembled WGS sequence"/>
</dbReference>
<gene>
    <name evidence="1" type="ORF">NM688_g4881</name>
</gene>
<protein>
    <submittedName>
        <fullName evidence="1">Uncharacterized protein</fullName>
    </submittedName>
</protein>
<comment type="caution">
    <text evidence="1">The sequence shown here is derived from an EMBL/GenBank/DDBJ whole genome shotgun (WGS) entry which is preliminary data.</text>
</comment>
<evidence type="ECO:0000313" key="2">
    <source>
        <dbReference type="Proteomes" id="UP001148662"/>
    </source>
</evidence>
<proteinExistence type="predicted"/>
<sequence>MAAYSTDSAGMHPSHTLPLKLQAIAATGFSQVELAFPDLEAFTAQQFPGYKVLDHMGNGGLEELCQAAQQIRMLCDELALQILVIHPFSNFEGYTDAKKKAQGLQRAAAWFKVMKVLGCTMLQVGSNDDPFTTDNLDEITSDLRTLADEAAAQDPPIRIAYEMWAWGAYVNTWEDTWEVCKRVDRPNFGLCLDTFQICARAYVDPANPTAPLSPSATSKLQESLRNLADANLTSKIFYLQLSDGSNKPDLQDLHQEAHKQGIDVLYAWSNAWRPLPFMDRIEARDSDAKGYGGFLPVMDVIRAVLQTGWKGPWSYEVFYSSEMLKEEVDIPKKWTEAAQSCHKMILDQLQSRS</sequence>
<accession>A0ACC1T1W1</accession>
<reference evidence="1" key="1">
    <citation type="submission" date="2022-07" db="EMBL/GenBank/DDBJ databases">
        <title>Genome Sequence of Phlebia brevispora.</title>
        <authorList>
            <person name="Buettner E."/>
        </authorList>
    </citation>
    <scope>NUCLEOTIDE SEQUENCE</scope>
    <source>
        <strain evidence="1">MPL23</strain>
    </source>
</reference>
<name>A0ACC1T1W1_9APHY</name>
<dbReference type="EMBL" id="JANHOG010000850">
    <property type="protein sequence ID" value="KAJ3551158.1"/>
    <property type="molecule type" value="Genomic_DNA"/>
</dbReference>
<evidence type="ECO:0000313" key="1">
    <source>
        <dbReference type="EMBL" id="KAJ3551158.1"/>
    </source>
</evidence>